<evidence type="ECO:0000256" key="1">
    <source>
        <dbReference type="SAM" id="MobiDB-lite"/>
    </source>
</evidence>
<protein>
    <submittedName>
        <fullName evidence="2">Uncharacterized protein</fullName>
    </submittedName>
</protein>
<name>A0ABR2IVZ2_9PEZI</name>
<feature type="compositionally biased region" description="Low complexity" evidence="1">
    <location>
        <begin position="18"/>
        <end position="40"/>
    </location>
</feature>
<reference evidence="2 3" key="1">
    <citation type="journal article" date="2024" name="IMA Fungus">
        <title>Apiospora arundinis, a panoply of carbohydrate-active enzymes and secondary metabolites.</title>
        <authorList>
            <person name="Sorensen T."/>
            <person name="Petersen C."/>
            <person name="Muurmann A.T."/>
            <person name="Christiansen J.V."/>
            <person name="Brundto M.L."/>
            <person name="Overgaard C.K."/>
            <person name="Boysen A.T."/>
            <person name="Wollenberg R.D."/>
            <person name="Larsen T.O."/>
            <person name="Sorensen J.L."/>
            <person name="Nielsen K.L."/>
            <person name="Sondergaard T.E."/>
        </authorList>
    </citation>
    <scope>NUCLEOTIDE SEQUENCE [LARGE SCALE GENOMIC DNA]</scope>
    <source>
        <strain evidence="2 3">AAU 773</strain>
    </source>
</reference>
<dbReference type="Proteomes" id="UP001390339">
    <property type="component" value="Unassembled WGS sequence"/>
</dbReference>
<dbReference type="EMBL" id="JAPCWZ010000004">
    <property type="protein sequence ID" value="KAK8868812.1"/>
    <property type="molecule type" value="Genomic_DNA"/>
</dbReference>
<feature type="compositionally biased region" description="Polar residues" evidence="1">
    <location>
        <begin position="1"/>
        <end position="17"/>
    </location>
</feature>
<comment type="caution">
    <text evidence="2">The sequence shown here is derived from an EMBL/GenBank/DDBJ whole genome shotgun (WGS) entry which is preliminary data.</text>
</comment>
<organism evidence="2 3">
    <name type="scientific">Apiospora arundinis</name>
    <dbReference type="NCBI Taxonomy" id="335852"/>
    <lineage>
        <taxon>Eukaryota</taxon>
        <taxon>Fungi</taxon>
        <taxon>Dikarya</taxon>
        <taxon>Ascomycota</taxon>
        <taxon>Pezizomycotina</taxon>
        <taxon>Sordariomycetes</taxon>
        <taxon>Xylariomycetidae</taxon>
        <taxon>Amphisphaeriales</taxon>
        <taxon>Apiosporaceae</taxon>
        <taxon>Apiospora</taxon>
    </lineage>
</organism>
<sequence length="360" mass="38021">MNTSTIPMSPQGTGVTPSSATPGGNAGSSNASAKSLSDGSTASSIHGQELDAAKKGTAPTPGVPQGPGAAPVETATTAAPDGQPQASRPRQPWNKGEPLPDLGWAYTPFYGKKRGTTHLGKQSESGEDIYLNWVTRLPQDATTKEVDENATRSLETLMTYVAQHLGFSYVWITHNPRKPTPSIADGGASGTNAWSIGASFGTDEGLRVVYGNIFVNVNPDNSRVVVGALPDTEQDDILGGRRTYDLYLADNTEGAADIPRPFASRETPKPDNKAKRSNAGGDEVGSKKKVVVAAGKEGKPKALKANPSGVTKKTKRGKKVKGNNAEDDDSVMEENNTIVLINSTNFKLESFRGKVIMENR</sequence>
<feature type="region of interest" description="Disordered" evidence="1">
    <location>
        <begin position="257"/>
        <end position="330"/>
    </location>
</feature>
<feature type="region of interest" description="Disordered" evidence="1">
    <location>
        <begin position="1"/>
        <end position="100"/>
    </location>
</feature>
<feature type="compositionally biased region" description="Basic residues" evidence="1">
    <location>
        <begin position="312"/>
        <end position="321"/>
    </location>
</feature>
<gene>
    <name evidence="2" type="ORF">PGQ11_007390</name>
</gene>
<accession>A0ABR2IVZ2</accession>
<evidence type="ECO:0000313" key="3">
    <source>
        <dbReference type="Proteomes" id="UP001390339"/>
    </source>
</evidence>
<evidence type="ECO:0000313" key="2">
    <source>
        <dbReference type="EMBL" id="KAK8868812.1"/>
    </source>
</evidence>
<feature type="compositionally biased region" description="Low complexity" evidence="1">
    <location>
        <begin position="66"/>
        <end position="80"/>
    </location>
</feature>
<keyword evidence="3" id="KW-1185">Reference proteome</keyword>
<proteinExistence type="predicted"/>